<dbReference type="InParanoid" id="A0A2K2DCR6"/>
<dbReference type="EMBL" id="CM000881">
    <property type="protein sequence ID" value="PNT72076.1"/>
    <property type="molecule type" value="Genomic_DNA"/>
</dbReference>
<protein>
    <submittedName>
        <fullName evidence="2 3">Uncharacterized protein</fullName>
    </submittedName>
</protein>
<dbReference type="Proteomes" id="UP000008810">
    <property type="component" value="Chromosome 2"/>
</dbReference>
<accession>A0A2K2DCR6</accession>
<dbReference type="EnsemblPlants" id="PNT72076">
    <property type="protein sequence ID" value="PNT72076"/>
    <property type="gene ID" value="BRADI_2g38981v3"/>
</dbReference>
<reference evidence="3" key="3">
    <citation type="submission" date="2018-08" db="UniProtKB">
        <authorList>
            <consortium name="EnsemblPlants"/>
        </authorList>
    </citation>
    <scope>IDENTIFICATION</scope>
    <source>
        <strain evidence="3">cv. Bd21</strain>
    </source>
</reference>
<evidence type="ECO:0000313" key="2">
    <source>
        <dbReference type="EMBL" id="PNT72076.1"/>
    </source>
</evidence>
<reference evidence="2 3" key="1">
    <citation type="journal article" date="2010" name="Nature">
        <title>Genome sequencing and analysis of the model grass Brachypodium distachyon.</title>
        <authorList>
            <consortium name="International Brachypodium Initiative"/>
        </authorList>
    </citation>
    <scope>NUCLEOTIDE SEQUENCE [LARGE SCALE GENOMIC DNA]</scope>
    <source>
        <strain evidence="2 3">Bd21</strain>
    </source>
</reference>
<dbReference type="Gramene" id="PNT72076">
    <property type="protein sequence ID" value="PNT72076"/>
    <property type="gene ID" value="BRADI_2g38981v3"/>
</dbReference>
<evidence type="ECO:0000313" key="4">
    <source>
        <dbReference type="Proteomes" id="UP000008810"/>
    </source>
</evidence>
<dbReference type="AlphaFoldDB" id="A0A2K2DCR6"/>
<gene>
    <name evidence="2" type="ORF">BRADI_2g38981v3</name>
</gene>
<feature type="region of interest" description="Disordered" evidence="1">
    <location>
        <begin position="65"/>
        <end position="101"/>
    </location>
</feature>
<organism evidence="2">
    <name type="scientific">Brachypodium distachyon</name>
    <name type="common">Purple false brome</name>
    <name type="synonym">Trachynia distachya</name>
    <dbReference type="NCBI Taxonomy" id="15368"/>
    <lineage>
        <taxon>Eukaryota</taxon>
        <taxon>Viridiplantae</taxon>
        <taxon>Streptophyta</taxon>
        <taxon>Embryophyta</taxon>
        <taxon>Tracheophyta</taxon>
        <taxon>Spermatophyta</taxon>
        <taxon>Magnoliopsida</taxon>
        <taxon>Liliopsida</taxon>
        <taxon>Poales</taxon>
        <taxon>Poaceae</taxon>
        <taxon>BOP clade</taxon>
        <taxon>Pooideae</taxon>
        <taxon>Stipodae</taxon>
        <taxon>Brachypodieae</taxon>
        <taxon>Brachypodium</taxon>
    </lineage>
</organism>
<sequence>MAAPCVGSGAAGWDSEAFGLASTPLSKVRRQQWWRAAVGGCHGGGGGCGGWETLTAPAPPLYPLPIHLGPDLGRPKGHQGPGPGRACSPRGPRAPPPQAKAILQKSPKLQVICDLVLKSVK</sequence>
<evidence type="ECO:0000313" key="3">
    <source>
        <dbReference type="EnsemblPlants" id="PNT72076"/>
    </source>
</evidence>
<proteinExistence type="predicted"/>
<evidence type="ECO:0000256" key="1">
    <source>
        <dbReference type="SAM" id="MobiDB-lite"/>
    </source>
</evidence>
<name>A0A2K2DCR6_BRADI</name>
<reference evidence="2" key="2">
    <citation type="submission" date="2017-06" db="EMBL/GenBank/DDBJ databases">
        <title>WGS assembly of Brachypodium distachyon.</title>
        <authorList>
            <consortium name="The International Brachypodium Initiative"/>
            <person name="Lucas S."/>
            <person name="Harmon-Smith M."/>
            <person name="Lail K."/>
            <person name="Tice H."/>
            <person name="Grimwood J."/>
            <person name="Bruce D."/>
            <person name="Barry K."/>
            <person name="Shu S."/>
            <person name="Lindquist E."/>
            <person name="Wang M."/>
            <person name="Pitluck S."/>
            <person name="Vogel J.P."/>
            <person name="Garvin D.F."/>
            <person name="Mockler T.C."/>
            <person name="Schmutz J."/>
            <person name="Rokhsar D."/>
            <person name="Bevan M.W."/>
        </authorList>
    </citation>
    <scope>NUCLEOTIDE SEQUENCE</scope>
    <source>
        <strain evidence="2">Bd21</strain>
    </source>
</reference>
<keyword evidence="4" id="KW-1185">Reference proteome</keyword>